<dbReference type="InterPro" id="IPR038740">
    <property type="entry name" value="BioF2-like_GNAT_dom"/>
</dbReference>
<dbReference type="PANTHER" id="PTHR36174:SF1">
    <property type="entry name" value="LIPID II:GLYCINE GLYCYLTRANSFERASE"/>
    <property type="match status" value="1"/>
</dbReference>
<keyword evidence="2" id="KW-0808">Transferase</keyword>
<keyword evidence="4" id="KW-0573">Peptidoglycan synthesis</keyword>
<dbReference type="InterPro" id="IPR050644">
    <property type="entry name" value="PG_Glycine_Bridge_Synth"/>
</dbReference>
<keyword evidence="9" id="KW-1185">Reference proteome</keyword>
<dbReference type="Gene3D" id="3.40.630.30">
    <property type="match status" value="2"/>
</dbReference>
<evidence type="ECO:0000259" key="7">
    <source>
        <dbReference type="Pfam" id="PF13480"/>
    </source>
</evidence>
<sequence length="328" mass="36178">MRVLLKETLSPVEAEEYDAFVATARGGHYSQARSWSPVATAGRPLTVRWFLARDGGKTVGAGLLLRPQVARYLLAPVAHMDRGPVCDDPERVGHVARALVARTRLHGIARLSIMPYWTDAEADAVERALDRERFTNTQKADGAHIATLRLALGERTEAEVLAGGDRATLRRKLKQAEKAGARARMGTAADLPTLRRLHGELMSGQAMSQKPDLYFERLEGQLAPNGPAGLFVCEHEGDVVAAALMLRHGSVATFVLGASDRSHRSFSKMVLPFLAAIRWARDLGCTSFDLGGIPMEGDTDEKRRNIAQFKFDFDRTPVRLVSEHTRWF</sequence>
<evidence type="ECO:0000256" key="2">
    <source>
        <dbReference type="ARBA" id="ARBA00022679"/>
    </source>
</evidence>
<keyword evidence="3" id="KW-0133">Cell shape</keyword>
<dbReference type="Proteomes" id="UP001379533">
    <property type="component" value="Chromosome"/>
</dbReference>
<keyword evidence="6" id="KW-0961">Cell wall biogenesis/degradation</keyword>
<proteinExistence type="inferred from homology"/>
<dbReference type="Pfam" id="PF13480">
    <property type="entry name" value="Acetyltransf_6"/>
    <property type="match status" value="1"/>
</dbReference>
<reference evidence="8 9" key="1">
    <citation type="submission" date="2021-12" db="EMBL/GenBank/DDBJ databases">
        <title>Discovery of the Pendulisporaceae a myxobacterial family with distinct sporulation behavior and unique specialized metabolism.</title>
        <authorList>
            <person name="Garcia R."/>
            <person name="Popoff A."/>
            <person name="Bader C.D."/>
            <person name="Loehr J."/>
            <person name="Walesch S."/>
            <person name="Walt C."/>
            <person name="Boldt J."/>
            <person name="Bunk B."/>
            <person name="Haeckl F.J.F.P.J."/>
            <person name="Gunesch A.P."/>
            <person name="Birkelbach J."/>
            <person name="Nuebel U."/>
            <person name="Pietschmann T."/>
            <person name="Bach T."/>
            <person name="Mueller R."/>
        </authorList>
    </citation>
    <scope>NUCLEOTIDE SEQUENCE [LARGE SCALE GENOMIC DNA]</scope>
    <source>
        <strain evidence="8 9">MSr12523</strain>
    </source>
</reference>
<evidence type="ECO:0000313" key="9">
    <source>
        <dbReference type="Proteomes" id="UP001379533"/>
    </source>
</evidence>
<dbReference type="EMBL" id="CP089982">
    <property type="protein sequence ID" value="WXA93811.1"/>
    <property type="molecule type" value="Genomic_DNA"/>
</dbReference>
<evidence type="ECO:0000256" key="6">
    <source>
        <dbReference type="ARBA" id="ARBA00023316"/>
    </source>
</evidence>
<name>A0ABZ2K533_9BACT</name>
<evidence type="ECO:0000256" key="4">
    <source>
        <dbReference type="ARBA" id="ARBA00022984"/>
    </source>
</evidence>
<dbReference type="InterPro" id="IPR003447">
    <property type="entry name" value="FEMABX"/>
</dbReference>
<evidence type="ECO:0000256" key="3">
    <source>
        <dbReference type="ARBA" id="ARBA00022960"/>
    </source>
</evidence>
<evidence type="ECO:0000256" key="1">
    <source>
        <dbReference type="ARBA" id="ARBA00009943"/>
    </source>
</evidence>
<dbReference type="InterPro" id="IPR016181">
    <property type="entry name" value="Acyl_CoA_acyltransferase"/>
</dbReference>
<dbReference type="RefSeq" id="WP_394844410.1">
    <property type="nucleotide sequence ID" value="NZ_CP089982.1"/>
</dbReference>
<accession>A0ABZ2K533</accession>
<evidence type="ECO:0000256" key="5">
    <source>
        <dbReference type="ARBA" id="ARBA00023315"/>
    </source>
</evidence>
<evidence type="ECO:0000313" key="8">
    <source>
        <dbReference type="EMBL" id="WXA93811.1"/>
    </source>
</evidence>
<keyword evidence="5" id="KW-0012">Acyltransferase</keyword>
<gene>
    <name evidence="8" type="ORF">LZC95_46075</name>
</gene>
<organism evidence="8 9">
    <name type="scientific">Pendulispora brunnea</name>
    <dbReference type="NCBI Taxonomy" id="2905690"/>
    <lineage>
        <taxon>Bacteria</taxon>
        <taxon>Pseudomonadati</taxon>
        <taxon>Myxococcota</taxon>
        <taxon>Myxococcia</taxon>
        <taxon>Myxococcales</taxon>
        <taxon>Sorangiineae</taxon>
        <taxon>Pendulisporaceae</taxon>
        <taxon>Pendulispora</taxon>
    </lineage>
</organism>
<protein>
    <submittedName>
        <fullName evidence="8">GNAT family N-acetyltransferase</fullName>
    </submittedName>
</protein>
<dbReference type="PROSITE" id="PS51191">
    <property type="entry name" value="FEMABX"/>
    <property type="match status" value="1"/>
</dbReference>
<comment type="similarity">
    <text evidence="1">Belongs to the FemABX family.</text>
</comment>
<dbReference type="PANTHER" id="PTHR36174">
    <property type="entry name" value="LIPID II:GLYCINE GLYCYLTRANSFERASE"/>
    <property type="match status" value="1"/>
</dbReference>
<feature type="domain" description="BioF2-like acetyltransferase" evidence="7">
    <location>
        <begin position="166"/>
        <end position="303"/>
    </location>
</feature>
<dbReference type="SUPFAM" id="SSF55729">
    <property type="entry name" value="Acyl-CoA N-acyltransferases (Nat)"/>
    <property type="match status" value="2"/>
</dbReference>